<dbReference type="PROSITE" id="PS51186">
    <property type="entry name" value="GNAT"/>
    <property type="match status" value="1"/>
</dbReference>
<name>A0A1Y5S815_9RHOB</name>
<protein>
    <recommendedName>
        <fullName evidence="3">N-acetyltransferase domain-containing protein</fullName>
    </recommendedName>
</protein>
<evidence type="ECO:0000259" key="3">
    <source>
        <dbReference type="PROSITE" id="PS51186"/>
    </source>
</evidence>
<dbReference type="InterPro" id="IPR000182">
    <property type="entry name" value="GNAT_dom"/>
</dbReference>
<dbReference type="PANTHER" id="PTHR43877">
    <property type="entry name" value="AMINOALKYLPHOSPHONATE N-ACETYLTRANSFERASE-RELATED-RELATED"/>
    <property type="match status" value="1"/>
</dbReference>
<evidence type="ECO:0000256" key="2">
    <source>
        <dbReference type="ARBA" id="ARBA00023315"/>
    </source>
</evidence>
<dbReference type="AlphaFoldDB" id="A0A1Y5S815"/>
<evidence type="ECO:0000256" key="1">
    <source>
        <dbReference type="ARBA" id="ARBA00022679"/>
    </source>
</evidence>
<reference evidence="4 5" key="1">
    <citation type="submission" date="2017-03" db="EMBL/GenBank/DDBJ databases">
        <authorList>
            <person name="Afonso C.L."/>
            <person name="Miller P.J."/>
            <person name="Scott M.A."/>
            <person name="Spackman E."/>
            <person name="Goraichik I."/>
            <person name="Dimitrov K.M."/>
            <person name="Suarez D.L."/>
            <person name="Swayne D.E."/>
        </authorList>
    </citation>
    <scope>NUCLEOTIDE SEQUENCE [LARGE SCALE GENOMIC DNA]</scope>
    <source>
        <strain evidence="4 5">CECT 8397</strain>
    </source>
</reference>
<dbReference type="Gene3D" id="3.40.630.30">
    <property type="match status" value="1"/>
</dbReference>
<dbReference type="InterPro" id="IPR016181">
    <property type="entry name" value="Acyl_CoA_acyltransferase"/>
</dbReference>
<keyword evidence="1" id="KW-0808">Transferase</keyword>
<dbReference type="InterPro" id="IPR050832">
    <property type="entry name" value="Bact_Acetyltransf"/>
</dbReference>
<feature type="domain" description="N-acetyltransferase" evidence="3">
    <location>
        <begin position="3"/>
        <end position="157"/>
    </location>
</feature>
<dbReference type="SUPFAM" id="SSF55729">
    <property type="entry name" value="Acyl-CoA N-acyltransferases (Nat)"/>
    <property type="match status" value="1"/>
</dbReference>
<dbReference type="RefSeq" id="WP_085864018.1">
    <property type="nucleotide sequence ID" value="NZ_FWFT01000002.1"/>
</dbReference>
<accession>A0A1Y5S815</accession>
<dbReference type="Pfam" id="PF00583">
    <property type="entry name" value="Acetyltransf_1"/>
    <property type="match status" value="1"/>
</dbReference>
<dbReference type="EMBL" id="FWFT01000002">
    <property type="protein sequence ID" value="SLN33220.1"/>
    <property type="molecule type" value="Genomic_DNA"/>
</dbReference>
<dbReference type="GO" id="GO:0016747">
    <property type="term" value="F:acyltransferase activity, transferring groups other than amino-acyl groups"/>
    <property type="evidence" value="ECO:0007669"/>
    <property type="project" value="InterPro"/>
</dbReference>
<evidence type="ECO:0000313" key="5">
    <source>
        <dbReference type="Proteomes" id="UP000193623"/>
    </source>
</evidence>
<sequence length="157" mass="16770">MTLTARSMTAADIPACCAIINHTISLGGTTAYEDPYSEADLQAHYLHEARVSTVALDGDRIVGFQAAFEIEPGVFSIGSFTDQQSPVRGAGAVMMEKTKSDCRAAGGTSIIAKITSDNTGGLAYYSKMGFVDETVLTGEFTRKDGTVVDRVIKRFML</sequence>
<dbReference type="OrthoDB" id="5997585at2"/>
<proteinExistence type="predicted"/>
<evidence type="ECO:0000313" key="4">
    <source>
        <dbReference type="EMBL" id="SLN33220.1"/>
    </source>
</evidence>
<keyword evidence="5" id="KW-1185">Reference proteome</keyword>
<dbReference type="Proteomes" id="UP000193623">
    <property type="component" value="Unassembled WGS sequence"/>
</dbReference>
<keyword evidence="2" id="KW-0012">Acyltransferase</keyword>
<gene>
    <name evidence="4" type="ORF">PSJ8397_01591</name>
</gene>
<organism evidence="4 5">
    <name type="scientific">Pseudooctadecabacter jejudonensis</name>
    <dbReference type="NCBI Taxonomy" id="1391910"/>
    <lineage>
        <taxon>Bacteria</taxon>
        <taxon>Pseudomonadati</taxon>
        <taxon>Pseudomonadota</taxon>
        <taxon>Alphaproteobacteria</taxon>
        <taxon>Rhodobacterales</taxon>
        <taxon>Paracoccaceae</taxon>
        <taxon>Pseudooctadecabacter</taxon>
    </lineage>
</organism>